<reference evidence="1" key="1">
    <citation type="submission" date="2014-11" db="EMBL/GenBank/DDBJ databases">
        <authorList>
            <person name="Amaro Gonzalez C."/>
        </authorList>
    </citation>
    <scope>NUCLEOTIDE SEQUENCE</scope>
</reference>
<reference evidence="1" key="2">
    <citation type="journal article" date="2015" name="Fish Shellfish Immunol.">
        <title>Early steps in the European eel (Anguilla anguilla)-Vibrio vulnificus interaction in the gills: Role of the RtxA13 toxin.</title>
        <authorList>
            <person name="Callol A."/>
            <person name="Pajuelo D."/>
            <person name="Ebbesson L."/>
            <person name="Teles M."/>
            <person name="MacKenzie S."/>
            <person name="Amaro C."/>
        </authorList>
    </citation>
    <scope>NUCLEOTIDE SEQUENCE</scope>
</reference>
<accession>A0A0E9TD94</accession>
<protein>
    <submittedName>
        <fullName evidence="1">Uncharacterized protein</fullName>
    </submittedName>
</protein>
<evidence type="ECO:0000313" key="1">
    <source>
        <dbReference type="EMBL" id="JAH50850.1"/>
    </source>
</evidence>
<sequence length="29" mass="3114">MCNPGPREPHSLWVFILSAPDGSSLSDNS</sequence>
<dbReference type="EMBL" id="GBXM01057727">
    <property type="protein sequence ID" value="JAH50850.1"/>
    <property type="molecule type" value="Transcribed_RNA"/>
</dbReference>
<organism evidence="1">
    <name type="scientific">Anguilla anguilla</name>
    <name type="common">European freshwater eel</name>
    <name type="synonym">Muraena anguilla</name>
    <dbReference type="NCBI Taxonomy" id="7936"/>
    <lineage>
        <taxon>Eukaryota</taxon>
        <taxon>Metazoa</taxon>
        <taxon>Chordata</taxon>
        <taxon>Craniata</taxon>
        <taxon>Vertebrata</taxon>
        <taxon>Euteleostomi</taxon>
        <taxon>Actinopterygii</taxon>
        <taxon>Neopterygii</taxon>
        <taxon>Teleostei</taxon>
        <taxon>Anguilliformes</taxon>
        <taxon>Anguillidae</taxon>
        <taxon>Anguilla</taxon>
    </lineage>
</organism>
<dbReference type="AlphaFoldDB" id="A0A0E9TD94"/>
<name>A0A0E9TD94_ANGAN</name>
<proteinExistence type="predicted"/>